<organism evidence="1 2">
    <name type="scientific">Vreelandella aquamarina</name>
    <dbReference type="NCBI Taxonomy" id="77097"/>
    <lineage>
        <taxon>Bacteria</taxon>
        <taxon>Pseudomonadati</taxon>
        <taxon>Pseudomonadota</taxon>
        <taxon>Gammaproteobacteria</taxon>
        <taxon>Oceanospirillales</taxon>
        <taxon>Halomonadaceae</taxon>
        <taxon>Vreelandella</taxon>
    </lineage>
</organism>
<dbReference type="RefSeq" id="WP_159342321.1">
    <property type="nucleotide sequence ID" value="NZ_CP024621.1"/>
</dbReference>
<gene>
    <name evidence="1" type="ORF">CTT34_10060</name>
</gene>
<dbReference type="InterPro" id="IPR058601">
    <property type="entry name" value="Phage_phiTE_015-like"/>
</dbReference>
<dbReference type="AlphaFoldDB" id="A0A857GL58"/>
<protein>
    <submittedName>
        <fullName evidence="1">Uncharacterized protein</fullName>
    </submittedName>
</protein>
<sequence>MTQRDRFEAWAVAPPREWPIDKQPNSPRSAWPGQYVAHYVQCAWEAWQAACPEGYVAIPTKADEAMERAYSHDYHDSAQSCHDAVIAAAPKPEDV</sequence>
<evidence type="ECO:0000313" key="2">
    <source>
        <dbReference type="Proteomes" id="UP000463949"/>
    </source>
</evidence>
<dbReference type="Pfam" id="PF26207">
    <property type="entry name" value="Phage_phiTE_015"/>
    <property type="match status" value="1"/>
</dbReference>
<reference evidence="1 2" key="1">
    <citation type="submission" date="2017-10" db="EMBL/GenBank/DDBJ databases">
        <title>Coral associated bacteria.</title>
        <authorList>
            <person name="Wang X."/>
        </authorList>
    </citation>
    <scope>NUCLEOTIDE SEQUENCE [LARGE SCALE GENOMIC DNA]</scope>
    <source>
        <strain evidence="1 2">SCSIO 43005</strain>
    </source>
</reference>
<evidence type="ECO:0000313" key="1">
    <source>
        <dbReference type="EMBL" id="QHD50009.1"/>
    </source>
</evidence>
<dbReference type="EMBL" id="CP024621">
    <property type="protein sequence ID" value="QHD50009.1"/>
    <property type="molecule type" value="Genomic_DNA"/>
</dbReference>
<dbReference type="Proteomes" id="UP000463949">
    <property type="component" value="Chromosome"/>
</dbReference>
<name>A0A857GL58_9GAMM</name>
<accession>A0A857GL58</accession>
<proteinExistence type="predicted"/>
<dbReference type="KEGG" id="hmd:CTT34_10060"/>